<dbReference type="HAMAP" id="MF_00966">
    <property type="entry name" value="G6PD"/>
    <property type="match status" value="1"/>
</dbReference>
<dbReference type="PROSITE" id="PS00069">
    <property type="entry name" value="G6P_DEHYDROGENASE"/>
    <property type="match status" value="1"/>
</dbReference>
<dbReference type="Proteomes" id="UP000664203">
    <property type="component" value="Unassembled WGS sequence"/>
</dbReference>
<organism evidence="12 13">
    <name type="scientific">Alectoria fallacina</name>
    <dbReference type="NCBI Taxonomy" id="1903189"/>
    <lineage>
        <taxon>Eukaryota</taxon>
        <taxon>Fungi</taxon>
        <taxon>Dikarya</taxon>
        <taxon>Ascomycota</taxon>
        <taxon>Pezizomycotina</taxon>
        <taxon>Lecanoromycetes</taxon>
        <taxon>OSLEUM clade</taxon>
        <taxon>Lecanoromycetidae</taxon>
        <taxon>Lecanorales</taxon>
        <taxon>Lecanorineae</taxon>
        <taxon>Parmeliaceae</taxon>
        <taxon>Alectoria</taxon>
    </lineage>
</organism>
<name>A0A8H3FME6_9LECA</name>
<dbReference type="PIRSF" id="PIRSF000110">
    <property type="entry name" value="G6PD"/>
    <property type="match status" value="1"/>
</dbReference>
<keyword evidence="7" id="KW-0560">Oxidoreductase</keyword>
<keyword evidence="5" id="KW-0313">Glucose metabolism</keyword>
<dbReference type="GO" id="GO:0004345">
    <property type="term" value="F:glucose-6-phosphate dehydrogenase activity"/>
    <property type="evidence" value="ECO:0007669"/>
    <property type="project" value="UniProtKB-EC"/>
</dbReference>
<dbReference type="PRINTS" id="PR00079">
    <property type="entry name" value="G6PDHDRGNASE"/>
</dbReference>
<keyword evidence="8" id="KW-0119">Carbohydrate metabolism</keyword>
<dbReference type="InterPro" id="IPR036291">
    <property type="entry name" value="NAD(P)-bd_dom_sf"/>
</dbReference>
<evidence type="ECO:0000256" key="9">
    <source>
        <dbReference type="SAM" id="MobiDB-lite"/>
    </source>
</evidence>
<evidence type="ECO:0000259" key="11">
    <source>
        <dbReference type="Pfam" id="PF02781"/>
    </source>
</evidence>
<dbReference type="PANTHER" id="PTHR23429:SF0">
    <property type="entry name" value="GLUCOSE-6-PHOSPHATE 1-DEHYDROGENASE"/>
    <property type="match status" value="1"/>
</dbReference>
<protein>
    <recommendedName>
        <fullName evidence="4">Glucose-6-phosphate 1-dehydrogenase</fullName>
        <ecNumber evidence="3">1.1.1.49</ecNumber>
    </recommendedName>
</protein>
<proteinExistence type="inferred from homology"/>
<dbReference type="OrthoDB" id="60984at2759"/>
<reference evidence="12" key="1">
    <citation type="submission" date="2021-03" db="EMBL/GenBank/DDBJ databases">
        <authorList>
            <person name="Tagirdzhanova G."/>
        </authorList>
    </citation>
    <scope>NUCLEOTIDE SEQUENCE</scope>
</reference>
<feature type="domain" description="Glucose-6-phosphate dehydrogenase C-terminal" evidence="11">
    <location>
        <begin position="193"/>
        <end position="243"/>
    </location>
</feature>
<sequence length="557" mass="62192">MSAPLEIQENTILVIIGASGDLSKKKLFPALFGLERRCLLPTDFKIVGFAPDEITHDSFLSIIKSPIRLESPRFAEQLEQFCQRCSYVSGHEGGVKSFNALRRRLEQLGTGKKEQNRLFYMALPPSIFTSMQDGLRKHCYSERGATRIIIEKPFGHDLESSRELQRALDPNWREDEIFRVDHYLGKEVVNNLLVMRFGNEIFGAIWNARHIDNIEISITEAGGAEGRGSYFNGVGAIRDVMQNRKSMPVLKVAYLSCHGRSNADTRTTYNGATEIFFSGRLVHRKGFYSCSLAARDHVLLTSFQARVLDWMLPIEHVHTIIGQYGKSSDGEKPAFKDEQDVPNDSRCATFCAAVGHIENERWAGVPFLLKAGKALSGSLTEIKIHFKPSANATIFSTQPLPSNTMTIRVQPSEGVFLRINTFVPSLSTQQTSAIDLDLSYHGREIPEAYEVLLLDALKGDKTRSVRRDELDASWKIWTPLLRHLDDEDAETMRPREYAYGSNGPEGLDEFIASYQSTSSKGSSQGSPNGGESFREDISRTANSSSTTGAQDVPASFF</sequence>
<evidence type="ECO:0000256" key="1">
    <source>
        <dbReference type="ARBA" id="ARBA00004937"/>
    </source>
</evidence>
<evidence type="ECO:0000256" key="3">
    <source>
        <dbReference type="ARBA" id="ARBA00013019"/>
    </source>
</evidence>
<feature type="compositionally biased region" description="Polar residues" evidence="9">
    <location>
        <begin position="539"/>
        <end position="549"/>
    </location>
</feature>
<evidence type="ECO:0000256" key="8">
    <source>
        <dbReference type="ARBA" id="ARBA00023277"/>
    </source>
</evidence>
<comment type="caution">
    <text evidence="12">The sequence shown here is derived from an EMBL/GenBank/DDBJ whole genome shotgun (WGS) entry which is preliminary data.</text>
</comment>
<evidence type="ECO:0000256" key="2">
    <source>
        <dbReference type="ARBA" id="ARBA00009975"/>
    </source>
</evidence>
<feature type="domain" description="Glucose-6-phosphate dehydrogenase C-terminal" evidence="11">
    <location>
        <begin position="304"/>
        <end position="514"/>
    </location>
</feature>
<dbReference type="Gene3D" id="3.40.50.720">
    <property type="entry name" value="NAD(P)-binding Rossmann-like Domain"/>
    <property type="match status" value="2"/>
</dbReference>
<evidence type="ECO:0000256" key="5">
    <source>
        <dbReference type="ARBA" id="ARBA00022526"/>
    </source>
</evidence>
<evidence type="ECO:0000313" key="13">
    <source>
        <dbReference type="Proteomes" id="UP000664203"/>
    </source>
</evidence>
<dbReference type="AlphaFoldDB" id="A0A8H3FME6"/>
<dbReference type="UniPathway" id="UPA00115">
    <property type="reaction ID" value="UER00408"/>
</dbReference>
<dbReference type="GO" id="GO:0006006">
    <property type="term" value="P:glucose metabolic process"/>
    <property type="evidence" value="ECO:0007669"/>
    <property type="project" value="UniProtKB-KW"/>
</dbReference>
<dbReference type="GO" id="GO:0050661">
    <property type="term" value="F:NADP binding"/>
    <property type="evidence" value="ECO:0007669"/>
    <property type="project" value="InterPro"/>
</dbReference>
<evidence type="ECO:0000313" key="12">
    <source>
        <dbReference type="EMBL" id="CAF9927258.1"/>
    </source>
</evidence>
<feature type="domain" description="Glucose-6-phosphate dehydrogenase NAD-binding" evidence="10">
    <location>
        <begin position="14"/>
        <end position="191"/>
    </location>
</feature>
<dbReference type="Pfam" id="PF00479">
    <property type="entry name" value="G6PD_N"/>
    <property type="match status" value="1"/>
</dbReference>
<dbReference type="EMBL" id="CAJPDR010000226">
    <property type="protein sequence ID" value="CAF9927258.1"/>
    <property type="molecule type" value="Genomic_DNA"/>
</dbReference>
<comment type="similarity">
    <text evidence="2">Belongs to the glucose-6-phosphate dehydrogenase family.</text>
</comment>
<dbReference type="InterPro" id="IPR001282">
    <property type="entry name" value="G6P_DH"/>
</dbReference>
<dbReference type="InterPro" id="IPR022675">
    <property type="entry name" value="G6P_DH_C"/>
</dbReference>
<feature type="region of interest" description="Disordered" evidence="9">
    <location>
        <begin position="513"/>
        <end position="557"/>
    </location>
</feature>
<evidence type="ECO:0000259" key="10">
    <source>
        <dbReference type="Pfam" id="PF00479"/>
    </source>
</evidence>
<dbReference type="InterPro" id="IPR022674">
    <property type="entry name" value="G6P_DH_NAD-bd"/>
</dbReference>
<keyword evidence="6" id="KW-0521">NADP</keyword>
<dbReference type="InterPro" id="IPR019796">
    <property type="entry name" value="G6P_DH_AS"/>
</dbReference>
<gene>
    <name evidence="12" type="primary">ZWF1_1</name>
    <name evidence="12" type="ORF">ALECFALPRED_003670</name>
</gene>
<dbReference type="SUPFAM" id="SSF51735">
    <property type="entry name" value="NAD(P)-binding Rossmann-fold domains"/>
    <property type="match status" value="1"/>
</dbReference>
<accession>A0A8H3FME6</accession>
<feature type="compositionally biased region" description="Low complexity" evidence="9">
    <location>
        <begin position="513"/>
        <end position="530"/>
    </location>
</feature>
<dbReference type="GO" id="GO:0009051">
    <property type="term" value="P:pentose-phosphate shunt, oxidative branch"/>
    <property type="evidence" value="ECO:0007669"/>
    <property type="project" value="TreeGrafter"/>
</dbReference>
<dbReference type="Gene3D" id="3.30.360.10">
    <property type="entry name" value="Dihydrodipicolinate Reductase, domain 2"/>
    <property type="match status" value="2"/>
</dbReference>
<dbReference type="PANTHER" id="PTHR23429">
    <property type="entry name" value="GLUCOSE-6-PHOSPHATE 1-DEHYDROGENASE G6PD"/>
    <property type="match status" value="1"/>
</dbReference>
<evidence type="ECO:0000256" key="4">
    <source>
        <dbReference type="ARBA" id="ARBA00020444"/>
    </source>
</evidence>
<keyword evidence="13" id="KW-1185">Reference proteome</keyword>
<evidence type="ECO:0000256" key="6">
    <source>
        <dbReference type="ARBA" id="ARBA00022857"/>
    </source>
</evidence>
<dbReference type="EC" id="1.1.1.49" evidence="3"/>
<dbReference type="GO" id="GO:0005829">
    <property type="term" value="C:cytosol"/>
    <property type="evidence" value="ECO:0007669"/>
    <property type="project" value="TreeGrafter"/>
</dbReference>
<evidence type="ECO:0000256" key="7">
    <source>
        <dbReference type="ARBA" id="ARBA00023002"/>
    </source>
</evidence>
<dbReference type="SUPFAM" id="SSF55347">
    <property type="entry name" value="Glyceraldehyde-3-phosphate dehydrogenase-like, C-terminal domain"/>
    <property type="match status" value="2"/>
</dbReference>
<comment type="pathway">
    <text evidence="1">Carbohydrate degradation; pentose phosphate pathway; D-ribulose 5-phosphate from D-glucose 6-phosphate (oxidative stage): step 1/3.</text>
</comment>
<dbReference type="Pfam" id="PF02781">
    <property type="entry name" value="G6PD_C"/>
    <property type="match status" value="2"/>
</dbReference>